<feature type="transmembrane region" description="Helical" evidence="6">
    <location>
        <begin position="444"/>
        <end position="466"/>
    </location>
</feature>
<gene>
    <name evidence="7" type="ORF">K505DRAFT_336004</name>
</gene>
<dbReference type="Pfam" id="PF13520">
    <property type="entry name" value="AA_permease_2"/>
    <property type="match status" value="1"/>
</dbReference>
<dbReference type="GO" id="GO:0016020">
    <property type="term" value="C:membrane"/>
    <property type="evidence" value="ECO:0007669"/>
    <property type="project" value="UniProtKB-SubCell"/>
</dbReference>
<accession>A0A6A6XG81</accession>
<keyword evidence="8" id="KW-1185">Reference proteome</keyword>
<dbReference type="PANTHER" id="PTHR11785">
    <property type="entry name" value="AMINO ACID TRANSPORTER"/>
    <property type="match status" value="1"/>
</dbReference>
<dbReference type="Gene3D" id="1.20.1740.10">
    <property type="entry name" value="Amino acid/polyamine transporter I"/>
    <property type="match status" value="1"/>
</dbReference>
<organism evidence="7 8">
    <name type="scientific">Melanomma pulvis-pyrius CBS 109.77</name>
    <dbReference type="NCBI Taxonomy" id="1314802"/>
    <lineage>
        <taxon>Eukaryota</taxon>
        <taxon>Fungi</taxon>
        <taxon>Dikarya</taxon>
        <taxon>Ascomycota</taxon>
        <taxon>Pezizomycotina</taxon>
        <taxon>Dothideomycetes</taxon>
        <taxon>Pleosporomycetidae</taxon>
        <taxon>Pleosporales</taxon>
        <taxon>Melanommataceae</taxon>
        <taxon>Melanomma</taxon>
    </lineage>
</organism>
<dbReference type="OrthoDB" id="5982228at2759"/>
<protein>
    <recommendedName>
        <fullName evidence="9">Amino acid transporter</fullName>
    </recommendedName>
</protein>
<dbReference type="AlphaFoldDB" id="A0A6A6XG81"/>
<proteinExistence type="predicted"/>
<feature type="transmembrane region" description="Helical" evidence="6">
    <location>
        <begin position="234"/>
        <end position="252"/>
    </location>
</feature>
<evidence type="ECO:0008006" key="9">
    <source>
        <dbReference type="Google" id="ProtNLM"/>
    </source>
</evidence>
<feature type="compositionally biased region" description="Polar residues" evidence="5">
    <location>
        <begin position="1"/>
        <end position="11"/>
    </location>
</feature>
<feature type="transmembrane region" description="Helical" evidence="6">
    <location>
        <begin position="559"/>
        <end position="579"/>
    </location>
</feature>
<comment type="subcellular location">
    <subcellularLocation>
        <location evidence="1">Membrane</location>
        <topology evidence="1">Multi-pass membrane protein</topology>
    </subcellularLocation>
</comment>
<dbReference type="PANTHER" id="PTHR11785:SF382">
    <property type="entry name" value="LOW-AFFINITY METHIONINE PERMEASE"/>
    <property type="match status" value="1"/>
</dbReference>
<evidence type="ECO:0000256" key="4">
    <source>
        <dbReference type="ARBA" id="ARBA00023136"/>
    </source>
</evidence>
<feature type="transmembrane region" description="Helical" evidence="6">
    <location>
        <begin position="591"/>
        <end position="612"/>
    </location>
</feature>
<feature type="transmembrane region" description="Helical" evidence="6">
    <location>
        <begin position="395"/>
        <end position="416"/>
    </location>
</feature>
<keyword evidence="4 6" id="KW-0472">Membrane</keyword>
<dbReference type="InterPro" id="IPR050598">
    <property type="entry name" value="AminoAcid_Transporter"/>
</dbReference>
<evidence type="ECO:0000256" key="6">
    <source>
        <dbReference type="SAM" id="Phobius"/>
    </source>
</evidence>
<feature type="compositionally biased region" description="Polar residues" evidence="5">
    <location>
        <begin position="77"/>
        <end position="92"/>
    </location>
</feature>
<dbReference type="GO" id="GO:0015179">
    <property type="term" value="F:L-amino acid transmembrane transporter activity"/>
    <property type="evidence" value="ECO:0007669"/>
    <property type="project" value="TreeGrafter"/>
</dbReference>
<evidence type="ECO:0000256" key="5">
    <source>
        <dbReference type="SAM" id="MobiDB-lite"/>
    </source>
</evidence>
<name>A0A6A6XG81_9PLEO</name>
<dbReference type="InterPro" id="IPR002293">
    <property type="entry name" value="AA/rel_permease1"/>
</dbReference>
<reference evidence="7" key="1">
    <citation type="journal article" date="2020" name="Stud. Mycol.">
        <title>101 Dothideomycetes genomes: a test case for predicting lifestyles and emergence of pathogens.</title>
        <authorList>
            <person name="Haridas S."/>
            <person name="Albert R."/>
            <person name="Binder M."/>
            <person name="Bloem J."/>
            <person name="Labutti K."/>
            <person name="Salamov A."/>
            <person name="Andreopoulos B."/>
            <person name="Baker S."/>
            <person name="Barry K."/>
            <person name="Bills G."/>
            <person name="Bluhm B."/>
            <person name="Cannon C."/>
            <person name="Castanera R."/>
            <person name="Culley D."/>
            <person name="Daum C."/>
            <person name="Ezra D."/>
            <person name="Gonzalez J."/>
            <person name="Henrissat B."/>
            <person name="Kuo A."/>
            <person name="Liang C."/>
            <person name="Lipzen A."/>
            <person name="Lutzoni F."/>
            <person name="Magnuson J."/>
            <person name="Mondo S."/>
            <person name="Nolan M."/>
            <person name="Ohm R."/>
            <person name="Pangilinan J."/>
            <person name="Park H.-J."/>
            <person name="Ramirez L."/>
            <person name="Alfaro M."/>
            <person name="Sun H."/>
            <person name="Tritt A."/>
            <person name="Yoshinaga Y."/>
            <person name="Zwiers L.-H."/>
            <person name="Turgeon B."/>
            <person name="Goodwin S."/>
            <person name="Spatafora J."/>
            <person name="Crous P."/>
            <person name="Grigoriev I."/>
        </authorList>
    </citation>
    <scope>NUCLEOTIDE SEQUENCE</scope>
    <source>
        <strain evidence="7">CBS 109.77</strain>
    </source>
</reference>
<feature type="region of interest" description="Disordered" evidence="5">
    <location>
        <begin position="1"/>
        <end position="92"/>
    </location>
</feature>
<sequence length="662" mass="73947">MSYSSHTQSLAPPSRAPRSRAKDRNPTTSETSSYRLQAISSMREPSRDSAENEQSFLYSDGPSIRVEQHDSALPERSTPSEVTNTRHSTGTDITNVSLVGEGLAQKEMKFAGDVLEKVTSNRTNSDPISSRSRRTTTFPRSDEDNWSETGTKVHVPRRNLTELDVAALIFNKMIGTGIFTTPGTVLLHTKSRNISIALWTVGGVWTSIFLLVYLEFGTALPFNGGELIYLDEIYYMPELLLTILFSGFFLVLGNSYGNSISFAKNVLLSADLTKAQTTELDTRLVRFVAIAVVTLVCLLHYFSSRAGLFLNKALFWYKSVLLLIVFAVGMNFMRNNGSQWNNYNGMVERGSSLDCLAAMISIFYTYQGWENANYIAGEIRHPEGGTPAKTLKIGAFLAVGLVWFLYVLVTIAYYLVLDYDSITDKRSDLGMALYFAPKVFGSSLGMRVCLAISAFGNVLAVTYTSTKVKQAIARQRIIPFWQFFEKDLDAPKGALVLHWISTVVFISTCPTTSDGYIFTTGLFTYGHLIFSGFVTIGIFWLPKRMDEHFRFTFLKWKRVLVPVVVIFIGGNLMIVVLSARSRVPGKIPRVWWPATILLILLGSFTYWAILMLMKMEINTPGHGDESKRSIGSRIGFKIQIFKADDILPEGASHEMELAMGRV</sequence>
<keyword evidence="3 6" id="KW-1133">Transmembrane helix</keyword>
<feature type="compositionally biased region" description="Polar residues" evidence="5">
    <location>
        <begin position="26"/>
        <end position="40"/>
    </location>
</feature>
<feature type="transmembrane region" description="Helical" evidence="6">
    <location>
        <begin position="196"/>
        <end position="214"/>
    </location>
</feature>
<feature type="transmembrane region" description="Helical" evidence="6">
    <location>
        <begin position="314"/>
        <end position="333"/>
    </location>
</feature>
<feature type="region of interest" description="Disordered" evidence="5">
    <location>
        <begin position="120"/>
        <end position="149"/>
    </location>
</feature>
<dbReference type="EMBL" id="MU001857">
    <property type="protein sequence ID" value="KAF2795499.1"/>
    <property type="molecule type" value="Genomic_DNA"/>
</dbReference>
<evidence type="ECO:0000256" key="1">
    <source>
        <dbReference type="ARBA" id="ARBA00004141"/>
    </source>
</evidence>
<evidence type="ECO:0000313" key="7">
    <source>
        <dbReference type="EMBL" id="KAF2795499.1"/>
    </source>
</evidence>
<keyword evidence="2 6" id="KW-0812">Transmembrane</keyword>
<dbReference type="Proteomes" id="UP000799757">
    <property type="component" value="Unassembled WGS sequence"/>
</dbReference>
<feature type="transmembrane region" description="Helical" evidence="6">
    <location>
        <begin position="284"/>
        <end position="302"/>
    </location>
</feature>
<evidence type="ECO:0000313" key="8">
    <source>
        <dbReference type="Proteomes" id="UP000799757"/>
    </source>
</evidence>
<evidence type="ECO:0000256" key="3">
    <source>
        <dbReference type="ARBA" id="ARBA00022989"/>
    </source>
</evidence>
<evidence type="ECO:0000256" key="2">
    <source>
        <dbReference type="ARBA" id="ARBA00022692"/>
    </source>
</evidence>
<feature type="transmembrane region" description="Helical" evidence="6">
    <location>
        <begin position="516"/>
        <end position="539"/>
    </location>
</feature>